<gene>
    <name evidence="8" type="ORF">FOC4_g10001517</name>
</gene>
<evidence type="ECO:0000313" key="8">
    <source>
        <dbReference type="EMBL" id="EMT73548.1"/>
    </source>
</evidence>
<dbReference type="PANTHER" id="PTHR23502:SF68">
    <property type="entry name" value="MULTIDRUG TRANSPORTER, PUTATIVE (AFU_ORTHOLOGUE AFUA_3G01120)-RELATED"/>
    <property type="match status" value="1"/>
</dbReference>
<dbReference type="Proteomes" id="UP000016929">
    <property type="component" value="Unassembled WGS sequence"/>
</dbReference>
<dbReference type="GO" id="GO:0022857">
    <property type="term" value="F:transmembrane transporter activity"/>
    <property type="evidence" value="ECO:0007669"/>
    <property type="project" value="TreeGrafter"/>
</dbReference>
<evidence type="ECO:0000256" key="5">
    <source>
        <dbReference type="ARBA" id="ARBA00023136"/>
    </source>
</evidence>
<comment type="subcellular location">
    <subcellularLocation>
        <location evidence="1">Membrane</location>
        <topology evidence="1">Multi-pass membrane protein</topology>
    </subcellularLocation>
</comment>
<dbReference type="STRING" id="1229665.N1S3V9"/>
<keyword evidence="6" id="KW-0325">Glycoprotein</keyword>
<protein>
    <recommendedName>
        <fullName evidence="10">Major facilitator superfamily (MFS) profile domain-containing protein</fullName>
    </recommendedName>
</protein>
<sequence length="274" mass="30207">MFAPGVPDIMREFETSNRNIATFVVSVYVLGFAFGLLLAAPLSEIYGRAIVFNIANVLFLTGFIATLCYFAAPETYAPTLLRTKAAKLKKETGNSDLYSILDKDGLTPKQRFSNDSIRPMRMLFTHLPVFILVIKKKVEQNGKKEPEDRLPIWMTLPSGLLIVYGWAADQNTHWIVPMIGVALSCFSLMGIMMCLQTYLDAYVTYAASAVAAMTVLRSLAGAMLPLTGLSMYDDLGLGWENSILAFLALALVPVPVIFFLQGFKIRAKSPNNLG</sequence>
<feature type="transmembrane region" description="Helical" evidence="7">
    <location>
        <begin position="50"/>
        <end position="72"/>
    </location>
</feature>
<name>N1S3V9_FUSC4</name>
<dbReference type="EMBL" id="KB726230">
    <property type="protein sequence ID" value="EMT73548.1"/>
    <property type="molecule type" value="Genomic_DNA"/>
</dbReference>
<feature type="transmembrane region" description="Helical" evidence="7">
    <location>
        <begin position="174"/>
        <end position="195"/>
    </location>
</feature>
<evidence type="ECO:0000313" key="9">
    <source>
        <dbReference type="Proteomes" id="UP000016929"/>
    </source>
</evidence>
<evidence type="ECO:0008006" key="10">
    <source>
        <dbReference type="Google" id="ProtNLM"/>
    </source>
</evidence>
<feature type="transmembrane region" description="Helical" evidence="7">
    <location>
        <begin position="20"/>
        <end position="38"/>
    </location>
</feature>
<keyword evidence="3 7" id="KW-0812">Transmembrane</keyword>
<organism evidence="8 9">
    <name type="scientific">Fusarium oxysporum f. sp. cubense (strain race 4)</name>
    <name type="common">Panama disease fungus</name>
    <dbReference type="NCBI Taxonomy" id="2502994"/>
    <lineage>
        <taxon>Eukaryota</taxon>
        <taxon>Fungi</taxon>
        <taxon>Dikarya</taxon>
        <taxon>Ascomycota</taxon>
        <taxon>Pezizomycotina</taxon>
        <taxon>Sordariomycetes</taxon>
        <taxon>Hypocreomycetidae</taxon>
        <taxon>Hypocreales</taxon>
        <taxon>Nectriaceae</taxon>
        <taxon>Fusarium</taxon>
        <taxon>Fusarium oxysporum species complex</taxon>
    </lineage>
</organism>
<keyword evidence="9" id="KW-1185">Reference proteome</keyword>
<evidence type="ECO:0000256" key="1">
    <source>
        <dbReference type="ARBA" id="ARBA00004141"/>
    </source>
</evidence>
<keyword evidence="5 7" id="KW-0472">Membrane</keyword>
<evidence type="ECO:0000256" key="2">
    <source>
        <dbReference type="ARBA" id="ARBA00008335"/>
    </source>
</evidence>
<feature type="transmembrane region" description="Helical" evidence="7">
    <location>
        <begin position="243"/>
        <end position="263"/>
    </location>
</feature>
<evidence type="ECO:0000256" key="6">
    <source>
        <dbReference type="ARBA" id="ARBA00023180"/>
    </source>
</evidence>
<evidence type="ECO:0000256" key="7">
    <source>
        <dbReference type="SAM" id="Phobius"/>
    </source>
</evidence>
<dbReference type="AlphaFoldDB" id="N1S3V9"/>
<dbReference type="HOGENOM" id="CLU_008455_1_0_1"/>
<feature type="transmembrane region" description="Helical" evidence="7">
    <location>
        <begin position="120"/>
        <end position="138"/>
    </location>
</feature>
<dbReference type="Gene3D" id="1.20.1720.10">
    <property type="entry name" value="Multidrug resistance protein D"/>
    <property type="match status" value="1"/>
</dbReference>
<dbReference type="GO" id="GO:0016020">
    <property type="term" value="C:membrane"/>
    <property type="evidence" value="ECO:0007669"/>
    <property type="project" value="UniProtKB-SubCell"/>
</dbReference>
<dbReference type="SUPFAM" id="SSF103473">
    <property type="entry name" value="MFS general substrate transporter"/>
    <property type="match status" value="2"/>
</dbReference>
<comment type="similarity">
    <text evidence="2">Belongs to the major facilitator superfamily.</text>
</comment>
<dbReference type="PANTHER" id="PTHR23502">
    <property type="entry name" value="MAJOR FACILITATOR SUPERFAMILY"/>
    <property type="match status" value="1"/>
</dbReference>
<dbReference type="InterPro" id="IPR036259">
    <property type="entry name" value="MFS_trans_sf"/>
</dbReference>
<accession>N1S3V9</accession>
<reference evidence="9" key="1">
    <citation type="submission" date="2012-09" db="EMBL/GenBank/DDBJ databases">
        <title>Genome sequencing and comparative transcriptomics of race 1 and race 4 of banana pathogen: Fusarium oxysporum f. sp. cubense.</title>
        <authorList>
            <person name="Fang X."/>
            <person name="Huang J."/>
        </authorList>
    </citation>
    <scope>NUCLEOTIDE SEQUENCE [LARGE SCALE GENOMIC DNA]</scope>
    <source>
        <strain evidence="9">race 4</strain>
    </source>
</reference>
<evidence type="ECO:0000256" key="3">
    <source>
        <dbReference type="ARBA" id="ARBA00022692"/>
    </source>
</evidence>
<evidence type="ECO:0000256" key="4">
    <source>
        <dbReference type="ARBA" id="ARBA00022989"/>
    </source>
</evidence>
<reference evidence="9" key="2">
    <citation type="journal article" date="2014" name="PLoS ONE">
        <title>Genome and Transcriptome Analysis of the Fungal Pathogen Fusarium oxysporum f. sp. cubense Causing Banana Vascular Wilt Disease.</title>
        <authorList>
            <person name="Guo L."/>
            <person name="Han L."/>
            <person name="Yang L."/>
            <person name="Zeng H."/>
            <person name="Fan D."/>
            <person name="Zhu Y."/>
            <person name="Feng Y."/>
            <person name="Wang G."/>
            <person name="Peng C."/>
            <person name="Jiang X."/>
            <person name="Zhou D."/>
            <person name="Ni P."/>
            <person name="Liang C."/>
            <person name="Liu L."/>
            <person name="Wang J."/>
            <person name="Mao C."/>
            <person name="Fang X."/>
            <person name="Peng M."/>
            <person name="Huang J."/>
        </authorList>
    </citation>
    <scope>NUCLEOTIDE SEQUENCE [LARGE SCALE GENOMIC DNA]</scope>
    <source>
        <strain evidence="9">race 4</strain>
    </source>
</reference>
<feature type="transmembrane region" description="Helical" evidence="7">
    <location>
        <begin position="202"/>
        <end position="223"/>
    </location>
</feature>
<feature type="transmembrane region" description="Helical" evidence="7">
    <location>
        <begin position="150"/>
        <end position="168"/>
    </location>
</feature>
<keyword evidence="4 7" id="KW-1133">Transmembrane helix</keyword>
<proteinExistence type="inferred from homology"/>